<evidence type="ECO:0000313" key="11">
    <source>
        <dbReference type="Proteomes" id="UP000245992"/>
    </source>
</evidence>
<proteinExistence type="predicted"/>
<dbReference type="GO" id="GO:0004674">
    <property type="term" value="F:protein serine/threonine kinase activity"/>
    <property type="evidence" value="ECO:0007669"/>
    <property type="project" value="UniProtKB-KW"/>
</dbReference>
<dbReference type="Gene3D" id="1.10.510.10">
    <property type="entry name" value="Transferase(Phosphotransferase) domain 1"/>
    <property type="match status" value="1"/>
</dbReference>
<evidence type="ECO:0000256" key="1">
    <source>
        <dbReference type="ARBA" id="ARBA00012513"/>
    </source>
</evidence>
<dbReference type="PROSITE" id="PS00107">
    <property type="entry name" value="PROTEIN_KINASE_ATP"/>
    <property type="match status" value="1"/>
</dbReference>
<evidence type="ECO:0000313" key="10">
    <source>
        <dbReference type="EMBL" id="PVE13420.1"/>
    </source>
</evidence>
<protein>
    <recommendedName>
        <fullName evidence="1">non-specific serine/threonine protein kinase</fullName>
        <ecNumber evidence="1">2.7.11.1</ecNumber>
    </recommendedName>
</protein>
<feature type="compositionally biased region" description="Low complexity" evidence="8">
    <location>
        <begin position="373"/>
        <end position="389"/>
    </location>
</feature>
<dbReference type="Proteomes" id="UP000245992">
    <property type="component" value="Unassembled WGS sequence"/>
</dbReference>
<dbReference type="SUPFAM" id="SSF56112">
    <property type="entry name" value="Protein kinase-like (PK-like)"/>
    <property type="match status" value="1"/>
</dbReference>
<keyword evidence="3" id="KW-0808">Transferase</keyword>
<dbReference type="AlphaFoldDB" id="A0A2T7TE33"/>
<organism evidence="10 11">
    <name type="scientific">Streptomyces scopuliridis RB72</name>
    <dbReference type="NCBI Taxonomy" id="1440053"/>
    <lineage>
        <taxon>Bacteria</taxon>
        <taxon>Bacillati</taxon>
        <taxon>Actinomycetota</taxon>
        <taxon>Actinomycetes</taxon>
        <taxon>Kitasatosporales</taxon>
        <taxon>Streptomycetaceae</taxon>
        <taxon>Streptomyces</taxon>
    </lineage>
</organism>
<evidence type="ECO:0000259" key="9">
    <source>
        <dbReference type="PROSITE" id="PS50011"/>
    </source>
</evidence>
<dbReference type="PROSITE" id="PS50011">
    <property type="entry name" value="PROTEIN_KINASE_DOM"/>
    <property type="match status" value="1"/>
</dbReference>
<dbReference type="EMBL" id="AZSP01000029">
    <property type="protein sequence ID" value="PVE13420.1"/>
    <property type="molecule type" value="Genomic_DNA"/>
</dbReference>
<dbReference type="GO" id="GO:0005524">
    <property type="term" value="F:ATP binding"/>
    <property type="evidence" value="ECO:0007669"/>
    <property type="project" value="UniProtKB-UniRule"/>
</dbReference>
<dbReference type="PROSITE" id="PS00108">
    <property type="entry name" value="PROTEIN_KINASE_ST"/>
    <property type="match status" value="1"/>
</dbReference>
<evidence type="ECO:0000256" key="4">
    <source>
        <dbReference type="ARBA" id="ARBA00022741"/>
    </source>
</evidence>
<dbReference type="InterPro" id="IPR011009">
    <property type="entry name" value="Kinase-like_dom_sf"/>
</dbReference>
<evidence type="ECO:0000256" key="2">
    <source>
        <dbReference type="ARBA" id="ARBA00022527"/>
    </source>
</evidence>
<dbReference type="Pfam" id="PF00069">
    <property type="entry name" value="Pkinase"/>
    <property type="match status" value="1"/>
</dbReference>
<name>A0A2T7TE33_9ACTN</name>
<feature type="domain" description="Protein kinase" evidence="9">
    <location>
        <begin position="6"/>
        <end position="265"/>
    </location>
</feature>
<feature type="binding site" evidence="7">
    <location>
        <position position="35"/>
    </location>
    <ligand>
        <name>ATP</name>
        <dbReference type="ChEBI" id="CHEBI:30616"/>
    </ligand>
</feature>
<feature type="compositionally biased region" description="Low complexity" evidence="8">
    <location>
        <begin position="353"/>
        <end position="362"/>
    </location>
</feature>
<feature type="region of interest" description="Disordered" evidence="8">
    <location>
        <begin position="353"/>
        <end position="399"/>
    </location>
</feature>
<keyword evidence="11" id="KW-1185">Reference proteome</keyword>
<evidence type="ECO:0000256" key="8">
    <source>
        <dbReference type="SAM" id="MobiDB-lite"/>
    </source>
</evidence>
<evidence type="ECO:0000256" key="7">
    <source>
        <dbReference type="PROSITE-ProRule" id="PRU10141"/>
    </source>
</evidence>
<dbReference type="PANTHER" id="PTHR43289">
    <property type="entry name" value="MITOGEN-ACTIVATED PROTEIN KINASE KINASE KINASE 20-RELATED"/>
    <property type="match status" value="1"/>
</dbReference>
<comment type="caution">
    <text evidence="10">The sequence shown here is derived from an EMBL/GenBank/DDBJ whole genome shotgun (WGS) entry which is preliminary data.</text>
</comment>
<dbReference type="CDD" id="cd14014">
    <property type="entry name" value="STKc_PknB_like"/>
    <property type="match status" value="1"/>
</dbReference>
<dbReference type="EC" id="2.7.11.1" evidence="1"/>
<dbReference type="SMART" id="SM00220">
    <property type="entry name" value="S_TKc"/>
    <property type="match status" value="1"/>
</dbReference>
<keyword evidence="4 7" id="KW-0547">Nucleotide-binding</keyword>
<reference evidence="10 11" key="1">
    <citation type="submission" date="2013-12" db="EMBL/GenBank/DDBJ databases">
        <title>Annotated genome of Streptomyces scopuliridis.</title>
        <authorList>
            <person name="Olson J.B."/>
        </authorList>
    </citation>
    <scope>NUCLEOTIDE SEQUENCE [LARGE SCALE GENOMIC DNA]</scope>
    <source>
        <strain evidence="10 11">RB72</strain>
    </source>
</reference>
<dbReference type="PANTHER" id="PTHR43289:SF6">
    <property type="entry name" value="SERINE_THREONINE-PROTEIN KINASE NEKL-3"/>
    <property type="match status" value="1"/>
</dbReference>
<sequence>MIDGRFELLGRLGSGGMGMVWRARDLALHREVALKEVRPPDPAMLAADPAAARTLRERVLREARALARIDHPNVVTIHHIVDAAEVAHPWIVMELVPGASLQERLAHGPLTPGDTAGIGRGVLAALRAAHAAGIHHRDVKPANVLLRADGRPVLTDFGIAALRESTALTATGELIGSPDYIAPERIRGDEGNPASDLWSLGMLMYVAVEGRHPLRRATTLATLAAVLDEEIPPPVQAGPLAPVLVALLNRDTGARPDAAELDRMLGSVTEAEGPGRPEHGGRQGGFAAGTVDTVTLAHRSPSPLVPPPLVPAVPVPAGRRRIGRGMPVAVAVAGAGLAGVLLWTLVPWPGDSAADGASPGGDRTVTGAPEPSAPLRTPSSAPTPSASASSREKSPGSLLSPSAIRSVIAGLKPVMGGTDVNRFVVYDDYASAEAPVPDDKRLYDTFQYRDGEATRQGAGGTLTAGKRTVDLTSFDWDALPGLLRTAEKDLDVDKPTSRYVIVDPAWVFADDQPVLLVYVVDDYGAAYLAASRSGKVLDSVPRNGG</sequence>
<gene>
    <name evidence="10" type="ORF">Y717_18590</name>
</gene>
<keyword evidence="6 7" id="KW-0067">ATP-binding</keyword>
<dbReference type="InterPro" id="IPR017441">
    <property type="entry name" value="Protein_kinase_ATP_BS"/>
</dbReference>
<evidence type="ECO:0000256" key="3">
    <source>
        <dbReference type="ARBA" id="ARBA00022679"/>
    </source>
</evidence>
<dbReference type="InterPro" id="IPR008271">
    <property type="entry name" value="Ser/Thr_kinase_AS"/>
</dbReference>
<dbReference type="Gene3D" id="3.30.200.20">
    <property type="entry name" value="Phosphorylase Kinase, domain 1"/>
    <property type="match status" value="1"/>
</dbReference>
<keyword evidence="5 10" id="KW-0418">Kinase</keyword>
<keyword evidence="2 10" id="KW-0723">Serine/threonine-protein kinase</keyword>
<evidence type="ECO:0000256" key="6">
    <source>
        <dbReference type="ARBA" id="ARBA00022840"/>
    </source>
</evidence>
<dbReference type="STRING" id="1440053.GCA_000718095_04872"/>
<dbReference type="InterPro" id="IPR000719">
    <property type="entry name" value="Prot_kinase_dom"/>
</dbReference>
<evidence type="ECO:0000256" key="5">
    <source>
        <dbReference type="ARBA" id="ARBA00022777"/>
    </source>
</evidence>
<accession>A0A2T7TE33</accession>